<dbReference type="InterPro" id="IPR004827">
    <property type="entry name" value="bZIP"/>
</dbReference>
<evidence type="ECO:0000256" key="2">
    <source>
        <dbReference type="SAM" id="MobiDB-lite"/>
    </source>
</evidence>
<keyword evidence="1" id="KW-0175">Coiled coil</keyword>
<organism evidence="4 5">
    <name type="scientific">Apatococcus fuscideae</name>
    <dbReference type="NCBI Taxonomy" id="2026836"/>
    <lineage>
        <taxon>Eukaryota</taxon>
        <taxon>Viridiplantae</taxon>
        <taxon>Chlorophyta</taxon>
        <taxon>core chlorophytes</taxon>
        <taxon>Trebouxiophyceae</taxon>
        <taxon>Chlorellales</taxon>
        <taxon>Chlorellaceae</taxon>
        <taxon>Apatococcus</taxon>
    </lineage>
</organism>
<name>A0AAW1TE97_9CHLO</name>
<accession>A0AAW1TE97</accession>
<evidence type="ECO:0000313" key="5">
    <source>
        <dbReference type="Proteomes" id="UP001485043"/>
    </source>
</evidence>
<dbReference type="PROSITE" id="PS00036">
    <property type="entry name" value="BZIP_BASIC"/>
    <property type="match status" value="1"/>
</dbReference>
<feature type="region of interest" description="Disordered" evidence="2">
    <location>
        <begin position="93"/>
        <end position="118"/>
    </location>
</feature>
<feature type="region of interest" description="Disordered" evidence="2">
    <location>
        <begin position="253"/>
        <end position="276"/>
    </location>
</feature>
<comment type="caution">
    <text evidence="4">The sequence shown here is derived from an EMBL/GenBank/DDBJ whole genome shotgun (WGS) entry which is preliminary data.</text>
</comment>
<feature type="compositionally biased region" description="Low complexity" evidence="2">
    <location>
        <begin position="255"/>
        <end position="266"/>
    </location>
</feature>
<feature type="region of interest" description="Disordered" evidence="2">
    <location>
        <begin position="147"/>
        <end position="216"/>
    </location>
</feature>
<feature type="compositionally biased region" description="Basic and acidic residues" evidence="2">
    <location>
        <begin position="182"/>
        <end position="191"/>
    </location>
</feature>
<gene>
    <name evidence="4" type="ORF">WJX84_000282</name>
</gene>
<feature type="coiled-coil region" evidence="1">
    <location>
        <begin position="216"/>
        <end position="243"/>
    </location>
</feature>
<proteinExistence type="predicted"/>
<evidence type="ECO:0000259" key="3">
    <source>
        <dbReference type="PROSITE" id="PS50217"/>
    </source>
</evidence>
<feature type="compositionally biased region" description="Low complexity" evidence="2">
    <location>
        <begin position="151"/>
        <end position="170"/>
    </location>
</feature>
<dbReference type="AlphaFoldDB" id="A0AAW1TE97"/>
<evidence type="ECO:0000313" key="4">
    <source>
        <dbReference type="EMBL" id="KAK9866776.1"/>
    </source>
</evidence>
<protein>
    <recommendedName>
        <fullName evidence="3">BZIP domain-containing protein</fullName>
    </recommendedName>
</protein>
<dbReference type="EMBL" id="JALJOV010000134">
    <property type="protein sequence ID" value="KAK9866776.1"/>
    <property type="molecule type" value="Genomic_DNA"/>
</dbReference>
<reference evidence="4 5" key="1">
    <citation type="journal article" date="2024" name="Nat. Commun.">
        <title>Phylogenomics reveals the evolutionary origins of lichenization in chlorophyte algae.</title>
        <authorList>
            <person name="Puginier C."/>
            <person name="Libourel C."/>
            <person name="Otte J."/>
            <person name="Skaloud P."/>
            <person name="Haon M."/>
            <person name="Grisel S."/>
            <person name="Petersen M."/>
            <person name="Berrin J.G."/>
            <person name="Delaux P.M."/>
            <person name="Dal Grande F."/>
            <person name="Keller J."/>
        </authorList>
    </citation>
    <scope>NUCLEOTIDE SEQUENCE [LARGE SCALE GENOMIC DNA]</scope>
    <source>
        <strain evidence="4 5">SAG 2523</strain>
    </source>
</reference>
<dbReference type="GO" id="GO:0003700">
    <property type="term" value="F:DNA-binding transcription factor activity"/>
    <property type="evidence" value="ECO:0007669"/>
    <property type="project" value="InterPro"/>
</dbReference>
<evidence type="ECO:0000256" key="1">
    <source>
        <dbReference type="SAM" id="Coils"/>
    </source>
</evidence>
<feature type="domain" description="BZIP" evidence="3">
    <location>
        <begin position="184"/>
        <end position="247"/>
    </location>
</feature>
<keyword evidence="5" id="KW-1185">Reference proteome</keyword>
<feature type="compositionally biased region" description="Basic and acidic residues" evidence="2">
    <location>
        <begin position="200"/>
        <end position="215"/>
    </location>
</feature>
<sequence>MGDFNSNRGSTNGFHGEEIKEDASLGSLDLNDFDVDTLLPILANEDALAGLSGGQDLFGPRVASSSLPPAARSSMLAQLANQPAEQPVLYSPAGLITSPESRPKSAGSSLGRRVSARMEAASQGATDLIQRVGSGTAKAFQCFSGTGGGVAKASAAEPAPSGSKKPSSAGTSGGSTGVPRNKTAEAREKARLRNRRAQKAFRERQRSRQQERQEVIGDLTEQLDKLAQEKETLEQRTDMLERILAMQSIAKDIDQQQQSNGANGSSSRREVSFSERYSSMDTQKVVLTVNQGLPRELGAGQVAKLSWEEHVSIWQEYVGALSGLLDNTESPEAQVQLQTWVRELSSLQLAVVVLNPKGFRLFQIRRMDVSSQPEQHPTEELWRHVYEQMGLEPQQEEDLLMARRHYLQKLGTIVEKRRHLNLMLPQCLNGSLPDHPHLSDVARNYLSTSDAMEKLHRSLGTEQALLVQAMATSFQRAITSRQTAIQIVSSYPWYPDILAIVDVVAAGIPGEPTAAEILAVQDPDRSPQNPDDMMNQDL</sequence>
<dbReference type="Proteomes" id="UP001485043">
    <property type="component" value="Unassembled WGS sequence"/>
</dbReference>
<dbReference type="PROSITE" id="PS50217">
    <property type="entry name" value="BZIP"/>
    <property type="match status" value="1"/>
</dbReference>